<protein>
    <submittedName>
        <fullName evidence="3">MerR family DNA-binding transcriptional regulator</fullName>
    </submittedName>
</protein>
<gene>
    <name evidence="3" type="ORF">IAD25_04450</name>
</gene>
<dbReference type="InterPro" id="IPR011256">
    <property type="entry name" value="Reg_factor_effector_dom_sf"/>
</dbReference>
<dbReference type="PANTHER" id="PTHR30204:SF85">
    <property type="entry name" value="MULTIDRUG-EFFLUX TRANSPORTER 2 REGULATOR"/>
    <property type="match status" value="1"/>
</dbReference>
<evidence type="ECO:0000313" key="4">
    <source>
        <dbReference type="Proteomes" id="UP000824130"/>
    </source>
</evidence>
<dbReference type="SMART" id="SM00422">
    <property type="entry name" value="HTH_MERR"/>
    <property type="match status" value="1"/>
</dbReference>
<evidence type="ECO:0000313" key="3">
    <source>
        <dbReference type="EMBL" id="HIU95945.1"/>
    </source>
</evidence>
<dbReference type="Gene3D" id="3.20.80.10">
    <property type="entry name" value="Regulatory factor, effector binding domain"/>
    <property type="match status" value="1"/>
</dbReference>
<evidence type="ECO:0000259" key="2">
    <source>
        <dbReference type="PROSITE" id="PS50937"/>
    </source>
</evidence>
<dbReference type="Gene3D" id="1.10.1660.10">
    <property type="match status" value="1"/>
</dbReference>
<sequence length="283" mass="32496">MRKIRKKPKGYFTTGEFARLCGVKKQTLFHYDQIGILKPELIGDNGYRYYSIFQFDTYNTISMLKELDIPLSYIKDFLENRSPVSFLTLLKEHDTLIDEKIAELQWLKSFVNGKIAITEEGISARHGEIKLEQRPEEYYIFTKYSGGTEGVDEYAAFAAHIAHCHQNQIYSPYVTGGLIDVDGGYDDKDYYYSHLYTKLDPDDVAYSDANITVIPPRTYAVIYSTEGFLPILSMFTSLMEFARENHLMPGDHFFEDVLLDSVSRSSLDGYAVKLGLPIERMDP</sequence>
<dbReference type="AlphaFoldDB" id="A0A9D1N6T4"/>
<dbReference type="SUPFAM" id="SSF46955">
    <property type="entry name" value="Putative DNA-binding domain"/>
    <property type="match status" value="1"/>
</dbReference>
<dbReference type="CDD" id="cd04782">
    <property type="entry name" value="HTH_BltR"/>
    <property type="match status" value="1"/>
</dbReference>
<dbReference type="InterPro" id="IPR047057">
    <property type="entry name" value="MerR_fam"/>
</dbReference>
<evidence type="ECO:0000256" key="1">
    <source>
        <dbReference type="ARBA" id="ARBA00023125"/>
    </source>
</evidence>
<reference evidence="3" key="2">
    <citation type="journal article" date="2021" name="PeerJ">
        <title>Extensive microbial diversity within the chicken gut microbiome revealed by metagenomics and culture.</title>
        <authorList>
            <person name="Gilroy R."/>
            <person name="Ravi A."/>
            <person name="Getino M."/>
            <person name="Pursley I."/>
            <person name="Horton D.L."/>
            <person name="Alikhan N.F."/>
            <person name="Baker D."/>
            <person name="Gharbi K."/>
            <person name="Hall N."/>
            <person name="Watson M."/>
            <person name="Adriaenssens E.M."/>
            <person name="Foster-Nyarko E."/>
            <person name="Jarju S."/>
            <person name="Secka A."/>
            <person name="Antonio M."/>
            <person name="Oren A."/>
            <person name="Chaudhuri R.R."/>
            <person name="La Ragione R."/>
            <person name="Hildebrand F."/>
            <person name="Pallen M.J."/>
        </authorList>
    </citation>
    <scope>NUCLEOTIDE SEQUENCE</scope>
    <source>
        <strain evidence="3">ChiSjej4B22-8349</strain>
    </source>
</reference>
<dbReference type="InterPro" id="IPR000551">
    <property type="entry name" value="MerR-type_HTH_dom"/>
</dbReference>
<dbReference type="InterPro" id="IPR009061">
    <property type="entry name" value="DNA-bd_dom_put_sf"/>
</dbReference>
<dbReference type="SUPFAM" id="SSF55136">
    <property type="entry name" value="Probable bacterial effector-binding domain"/>
    <property type="match status" value="1"/>
</dbReference>
<proteinExistence type="predicted"/>
<accession>A0A9D1N6T4</accession>
<keyword evidence="1 3" id="KW-0238">DNA-binding</keyword>
<reference evidence="3" key="1">
    <citation type="submission" date="2020-10" db="EMBL/GenBank/DDBJ databases">
        <authorList>
            <person name="Gilroy R."/>
        </authorList>
    </citation>
    <scope>NUCLEOTIDE SEQUENCE</scope>
    <source>
        <strain evidence="3">ChiSjej4B22-8349</strain>
    </source>
</reference>
<comment type="caution">
    <text evidence="3">The sequence shown here is derived from an EMBL/GenBank/DDBJ whole genome shotgun (WGS) entry which is preliminary data.</text>
</comment>
<dbReference type="PROSITE" id="PS50937">
    <property type="entry name" value="HTH_MERR_2"/>
    <property type="match status" value="1"/>
</dbReference>
<dbReference type="GO" id="GO:0003677">
    <property type="term" value="F:DNA binding"/>
    <property type="evidence" value="ECO:0007669"/>
    <property type="project" value="UniProtKB-KW"/>
</dbReference>
<organism evidence="3 4">
    <name type="scientific">Candidatus Allocopromorpha excrementipullorum</name>
    <dbReference type="NCBI Taxonomy" id="2840743"/>
    <lineage>
        <taxon>Bacteria</taxon>
        <taxon>Bacillati</taxon>
        <taxon>Bacillota</taxon>
        <taxon>Clostridia</taxon>
        <taxon>Eubacteriales</taxon>
        <taxon>Eubacteriaceae</taxon>
        <taxon>Eubacteriaceae incertae sedis</taxon>
        <taxon>Candidatus Allocopromorpha</taxon>
    </lineage>
</organism>
<dbReference type="Pfam" id="PF00376">
    <property type="entry name" value="MerR"/>
    <property type="match status" value="1"/>
</dbReference>
<dbReference type="GO" id="GO:0003700">
    <property type="term" value="F:DNA-binding transcription factor activity"/>
    <property type="evidence" value="ECO:0007669"/>
    <property type="project" value="InterPro"/>
</dbReference>
<dbReference type="PROSITE" id="PS00552">
    <property type="entry name" value="HTH_MERR_1"/>
    <property type="match status" value="1"/>
</dbReference>
<dbReference type="Proteomes" id="UP000824130">
    <property type="component" value="Unassembled WGS sequence"/>
</dbReference>
<feature type="domain" description="HTH merR-type" evidence="2">
    <location>
        <begin position="11"/>
        <end position="80"/>
    </location>
</feature>
<dbReference type="EMBL" id="DVOB01000099">
    <property type="protein sequence ID" value="HIU95945.1"/>
    <property type="molecule type" value="Genomic_DNA"/>
</dbReference>
<name>A0A9D1N6T4_9FIRM</name>
<dbReference type="PANTHER" id="PTHR30204">
    <property type="entry name" value="REDOX-CYCLING DRUG-SENSING TRANSCRIPTIONAL ACTIVATOR SOXR"/>
    <property type="match status" value="1"/>
</dbReference>